<name>A0A2K3D908_CHLRE</name>
<organism evidence="3 4">
    <name type="scientific">Chlamydomonas reinhardtii</name>
    <name type="common">Chlamydomonas smithii</name>
    <dbReference type="NCBI Taxonomy" id="3055"/>
    <lineage>
        <taxon>Eukaryota</taxon>
        <taxon>Viridiplantae</taxon>
        <taxon>Chlorophyta</taxon>
        <taxon>core chlorophytes</taxon>
        <taxon>Chlorophyceae</taxon>
        <taxon>CS clade</taxon>
        <taxon>Chlamydomonadales</taxon>
        <taxon>Chlamydomonadaceae</taxon>
        <taxon>Chlamydomonas</taxon>
    </lineage>
</organism>
<evidence type="ECO:0000313" key="4">
    <source>
        <dbReference type="Proteomes" id="UP000006906"/>
    </source>
</evidence>
<protein>
    <recommendedName>
        <fullName evidence="2">F-box domain-containing protein</fullName>
    </recommendedName>
</protein>
<proteinExistence type="predicted"/>
<dbReference type="InterPro" id="IPR001810">
    <property type="entry name" value="F-box_dom"/>
</dbReference>
<sequence>MPSSIHSRESTDPLAVLPPLASSLILSFLEPRELARACAVSVSWRDKASRDVGALWSSHCEALWAGKVWVAPSIRTLASTRPLAAYGQSLADSHRDVPTEAELCGFTWNLAFKFIPWFSAAMGSLTVRRYFQTNHTLTAPPADPLWGDSEPQRHYWYFREVAPGAADAAAEMGPQEGEGGAPVAPLPVPRTLLQVNTYPPLTCSRTADWGWELQNAMVRLSIDTAAGPNPGLPPGHPAARETMTLQEIRARFDALLELQDLEDTSEEEESEAGEAESEEKSEAEEGYEEEEDQEEEEQEEEQEQEEEEASEGEGRKSQS</sequence>
<dbReference type="ExpressionAtlas" id="A0A2K3D908">
    <property type="expression patterns" value="baseline"/>
</dbReference>
<dbReference type="SUPFAM" id="SSF81383">
    <property type="entry name" value="F-box domain"/>
    <property type="match status" value="1"/>
</dbReference>
<feature type="region of interest" description="Disordered" evidence="1">
    <location>
        <begin position="262"/>
        <end position="319"/>
    </location>
</feature>
<dbReference type="Gramene" id="PNW77015">
    <property type="protein sequence ID" value="PNW77015"/>
    <property type="gene ID" value="CHLRE_10g418851v5"/>
</dbReference>
<keyword evidence="4" id="KW-1185">Reference proteome</keyword>
<dbReference type="PANTHER" id="PTHR48218">
    <property type="entry name" value="F-BOX DOMAIN CONTAINING PROTEIN"/>
    <property type="match status" value="1"/>
</dbReference>
<dbReference type="InParanoid" id="A0A2K3D908"/>
<evidence type="ECO:0000256" key="1">
    <source>
        <dbReference type="SAM" id="MobiDB-lite"/>
    </source>
</evidence>
<dbReference type="KEGG" id="cre:CHLRE_10g418851v5"/>
<dbReference type="Gene3D" id="1.20.1280.50">
    <property type="match status" value="1"/>
</dbReference>
<feature type="compositionally biased region" description="Acidic residues" evidence="1">
    <location>
        <begin position="262"/>
        <end position="311"/>
    </location>
</feature>
<feature type="domain" description="F-box" evidence="2">
    <location>
        <begin position="15"/>
        <end position="60"/>
    </location>
</feature>
<gene>
    <name evidence="3" type="ORF">CHLRE_10g418851v5</name>
</gene>
<dbReference type="EMBL" id="CM008971">
    <property type="protein sequence ID" value="PNW77015.1"/>
    <property type="molecule type" value="Genomic_DNA"/>
</dbReference>
<dbReference type="RefSeq" id="XP_042919822.1">
    <property type="nucleotide sequence ID" value="XM_043066425.1"/>
</dbReference>
<dbReference type="Pfam" id="PF12937">
    <property type="entry name" value="F-box-like"/>
    <property type="match status" value="1"/>
</dbReference>
<accession>A0A2K3D908</accession>
<dbReference type="OrthoDB" id="539253at2759"/>
<evidence type="ECO:0000259" key="2">
    <source>
        <dbReference type="Pfam" id="PF12937"/>
    </source>
</evidence>
<dbReference type="InterPro" id="IPR036047">
    <property type="entry name" value="F-box-like_dom_sf"/>
</dbReference>
<evidence type="ECO:0000313" key="3">
    <source>
        <dbReference type="EMBL" id="PNW77015.1"/>
    </source>
</evidence>
<dbReference type="PANTHER" id="PTHR48218:SF3">
    <property type="entry name" value="OS07G0170800 PROTEIN"/>
    <property type="match status" value="1"/>
</dbReference>
<dbReference type="Proteomes" id="UP000006906">
    <property type="component" value="Chromosome 10"/>
</dbReference>
<reference evidence="3 4" key="1">
    <citation type="journal article" date="2007" name="Science">
        <title>The Chlamydomonas genome reveals the evolution of key animal and plant functions.</title>
        <authorList>
            <person name="Merchant S.S."/>
            <person name="Prochnik S.E."/>
            <person name="Vallon O."/>
            <person name="Harris E.H."/>
            <person name="Karpowicz S.J."/>
            <person name="Witman G.B."/>
            <person name="Terry A."/>
            <person name="Salamov A."/>
            <person name="Fritz-Laylin L.K."/>
            <person name="Marechal-Drouard L."/>
            <person name="Marshall W.F."/>
            <person name="Qu L.H."/>
            <person name="Nelson D.R."/>
            <person name="Sanderfoot A.A."/>
            <person name="Spalding M.H."/>
            <person name="Kapitonov V.V."/>
            <person name="Ren Q."/>
            <person name="Ferris P."/>
            <person name="Lindquist E."/>
            <person name="Shapiro H."/>
            <person name="Lucas S.M."/>
            <person name="Grimwood J."/>
            <person name="Schmutz J."/>
            <person name="Cardol P."/>
            <person name="Cerutti H."/>
            <person name="Chanfreau G."/>
            <person name="Chen C.L."/>
            <person name="Cognat V."/>
            <person name="Croft M.T."/>
            <person name="Dent R."/>
            <person name="Dutcher S."/>
            <person name="Fernandez E."/>
            <person name="Fukuzawa H."/>
            <person name="Gonzalez-Ballester D."/>
            <person name="Gonzalez-Halphen D."/>
            <person name="Hallmann A."/>
            <person name="Hanikenne M."/>
            <person name="Hippler M."/>
            <person name="Inwood W."/>
            <person name="Jabbari K."/>
            <person name="Kalanon M."/>
            <person name="Kuras R."/>
            <person name="Lefebvre P.A."/>
            <person name="Lemaire S.D."/>
            <person name="Lobanov A.V."/>
            <person name="Lohr M."/>
            <person name="Manuell A."/>
            <person name="Meier I."/>
            <person name="Mets L."/>
            <person name="Mittag M."/>
            <person name="Mittelmeier T."/>
            <person name="Moroney J.V."/>
            <person name="Moseley J."/>
            <person name="Napoli C."/>
            <person name="Nedelcu A.M."/>
            <person name="Niyogi K."/>
            <person name="Novoselov S.V."/>
            <person name="Paulsen I.T."/>
            <person name="Pazour G."/>
            <person name="Purton S."/>
            <person name="Ral J.P."/>
            <person name="Riano-Pachon D.M."/>
            <person name="Riekhof W."/>
            <person name="Rymarquis L."/>
            <person name="Schroda M."/>
            <person name="Stern D."/>
            <person name="Umen J."/>
            <person name="Willows R."/>
            <person name="Wilson N."/>
            <person name="Zimmer S.L."/>
            <person name="Allmer J."/>
            <person name="Balk J."/>
            <person name="Bisova K."/>
            <person name="Chen C.J."/>
            <person name="Elias M."/>
            <person name="Gendler K."/>
            <person name="Hauser C."/>
            <person name="Lamb M.R."/>
            <person name="Ledford H."/>
            <person name="Long J.C."/>
            <person name="Minagawa J."/>
            <person name="Page M.D."/>
            <person name="Pan J."/>
            <person name="Pootakham W."/>
            <person name="Roje S."/>
            <person name="Rose A."/>
            <person name="Stahlberg E."/>
            <person name="Terauchi A.M."/>
            <person name="Yang P."/>
            <person name="Ball S."/>
            <person name="Bowler C."/>
            <person name="Dieckmann C.L."/>
            <person name="Gladyshev V.N."/>
            <person name="Green P."/>
            <person name="Jorgensen R."/>
            <person name="Mayfield S."/>
            <person name="Mueller-Roeber B."/>
            <person name="Rajamani S."/>
            <person name="Sayre R.T."/>
            <person name="Brokstein P."/>
            <person name="Dubchak I."/>
            <person name="Goodstein D."/>
            <person name="Hornick L."/>
            <person name="Huang Y.W."/>
            <person name="Jhaveri J."/>
            <person name="Luo Y."/>
            <person name="Martinez D."/>
            <person name="Ngau W.C."/>
            <person name="Otillar B."/>
            <person name="Poliakov A."/>
            <person name="Porter A."/>
            <person name="Szajkowski L."/>
            <person name="Werner G."/>
            <person name="Zhou K."/>
            <person name="Grigoriev I.V."/>
            <person name="Rokhsar D.S."/>
            <person name="Grossman A.R."/>
        </authorList>
    </citation>
    <scope>NUCLEOTIDE SEQUENCE [LARGE SCALE GENOMIC DNA]</scope>
    <source>
        <strain evidence="4">CC-503</strain>
    </source>
</reference>
<dbReference type="AlphaFoldDB" id="A0A2K3D908"/>
<dbReference type="GeneID" id="5728317"/>
<dbReference type="PaxDb" id="3055-EDP06406"/>